<evidence type="ECO:0000259" key="3">
    <source>
        <dbReference type="Pfam" id="PF23622"/>
    </source>
</evidence>
<dbReference type="AlphaFoldDB" id="A0ABC9AD40"/>
<dbReference type="EMBL" id="OZ075130">
    <property type="protein sequence ID" value="CAL4977001.1"/>
    <property type="molecule type" value="Genomic_DNA"/>
</dbReference>
<evidence type="ECO:0000313" key="5">
    <source>
        <dbReference type="Proteomes" id="UP001497457"/>
    </source>
</evidence>
<reference evidence="4" key="1">
    <citation type="submission" date="2024-10" db="EMBL/GenBank/DDBJ databases">
        <authorList>
            <person name="Ryan C."/>
        </authorList>
    </citation>
    <scope>NUCLEOTIDE SEQUENCE [LARGE SCALE GENOMIC DNA]</scope>
</reference>
<dbReference type="Pfam" id="PF23622">
    <property type="entry name" value="LRR_At1g61320_AtMIF1"/>
    <property type="match status" value="1"/>
</dbReference>
<gene>
    <name evidence="4" type="ORF">URODEC1_LOCUS53938</name>
</gene>
<dbReference type="Pfam" id="PF00646">
    <property type="entry name" value="F-box"/>
    <property type="match status" value="1"/>
</dbReference>
<dbReference type="InterPro" id="IPR053772">
    <property type="entry name" value="At1g61320/At1g61330-like"/>
</dbReference>
<feature type="domain" description="At1g61320/AtMIF1 LRR" evidence="3">
    <location>
        <begin position="179"/>
        <end position="260"/>
    </location>
</feature>
<dbReference type="InterPro" id="IPR001810">
    <property type="entry name" value="F-box_dom"/>
</dbReference>
<evidence type="ECO:0000259" key="2">
    <source>
        <dbReference type="Pfam" id="PF00646"/>
    </source>
</evidence>
<feature type="region of interest" description="Disordered" evidence="1">
    <location>
        <begin position="474"/>
        <end position="500"/>
    </location>
</feature>
<dbReference type="InterPro" id="IPR053781">
    <property type="entry name" value="F-box_AtFBL13-like"/>
</dbReference>
<protein>
    <recommendedName>
        <fullName evidence="6">F-box domain-containing protein</fullName>
    </recommendedName>
</protein>
<dbReference type="InterPro" id="IPR036047">
    <property type="entry name" value="F-box-like_dom_sf"/>
</dbReference>
<sequence>MAAAAAGEDRLSGLPDDLLHSILRGLPLKHAARTSALSRRWACQWLRALASSPSIDLTDRDFARGQPPARAAATVSRCFRLHAEHGAPLNAFRVALGLGDAASALGRDVVGWVAARGARDVEVDLTPPPQEEEDDTDHGSAAFLEIPGDLFLAENSLERLALGGRFGLRAVPAPPGAAGLARLRSLSLSDADVTDEVVQAMVSSFRALELLSLRRCRRLTSVRVIAGGRLRVLEIVGCLAVRALQVAAPALESFAFHGDIVCSTDPDEEEDAGGVLLGDTPALRDAYLSHLGFGDYDDDRHEECIAHANVLTLCSVGLLGTYRFGVDAPNLQELQLLMPSLGNGDVERVSACFEFISVPILDRLFIRLLGGPADAGGAAASLPAAAEDEPDIVPNVDIVLDHLTLIKSVNIRGTRCELRLLRFLMNRAPALGEVVLVIAEEEGALGGQETMAIQTRVPAMRTALPEARVTVCRPGKDGSRPGTPHTRSCTMSSSSFDFRF</sequence>
<dbReference type="PANTHER" id="PTHR34145:SF65">
    <property type="entry name" value="FBD DOMAIN-CONTAINING PROTEIN"/>
    <property type="match status" value="1"/>
</dbReference>
<feature type="compositionally biased region" description="Polar residues" evidence="1">
    <location>
        <begin position="485"/>
        <end position="500"/>
    </location>
</feature>
<dbReference type="Proteomes" id="UP001497457">
    <property type="component" value="Chromosome 20rd"/>
</dbReference>
<evidence type="ECO:0008006" key="6">
    <source>
        <dbReference type="Google" id="ProtNLM"/>
    </source>
</evidence>
<proteinExistence type="predicted"/>
<dbReference type="SUPFAM" id="SSF81383">
    <property type="entry name" value="F-box domain"/>
    <property type="match status" value="1"/>
</dbReference>
<evidence type="ECO:0000313" key="4">
    <source>
        <dbReference type="EMBL" id="CAL4977001.1"/>
    </source>
</evidence>
<dbReference type="CDD" id="cd22160">
    <property type="entry name" value="F-box_AtFBL13-like"/>
    <property type="match status" value="1"/>
</dbReference>
<organism evidence="4 5">
    <name type="scientific">Urochloa decumbens</name>
    <dbReference type="NCBI Taxonomy" id="240449"/>
    <lineage>
        <taxon>Eukaryota</taxon>
        <taxon>Viridiplantae</taxon>
        <taxon>Streptophyta</taxon>
        <taxon>Embryophyta</taxon>
        <taxon>Tracheophyta</taxon>
        <taxon>Spermatophyta</taxon>
        <taxon>Magnoliopsida</taxon>
        <taxon>Liliopsida</taxon>
        <taxon>Poales</taxon>
        <taxon>Poaceae</taxon>
        <taxon>PACMAD clade</taxon>
        <taxon>Panicoideae</taxon>
        <taxon>Panicodae</taxon>
        <taxon>Paniceae</taxon>
        <taxon>Melinidinae</taxon>
        <taxon>Urochloa</taxon>
    </lineage>
</organism>
<dbReference type="SUPFAM" id="SSF52047">
    <property type="entry name" value="RNI-like"/>
    <property type="match status" value="1"/>
</dbReference>
<dbReference type="Gene3D" id="3.80.10.10">
    <property type="entry name" value="Ribonuclease Inhibitor"/>
    <property type="match status" value="1"/>
</dbReference>
<feature type="domain" description="F-box" evidence="2">
    <location>
        <begin position="11"/>
        <end position="42"/>
    </location>
</feature>
<name>A0ABC9AD40_9POAL</name>
<evidence type="ECO:0000256" key="1">
    <source>
        <dbReference type="SAM" id="MobiDB-lite"/>
    </source>
</evidence>
<dbReference type="InterPro" id="IPR032675">
    <property type="entry name" value="LRR_dom_sf"/>
</dbReference>
<dbReference type="InterPro" id="IPR055357">
    <property type="entry name" value="LRR_At1g61320_AtMIF1"/>
</dbReference>
<dbReference type="PANTHER" id="PTHR34145">
    <property type="entry name" value="OS02G0105600 PROTEIN"/>
    <property type="match status" value="1"/>
</dbReference>
<keyword evidence="5" id="KW-1185">Reference proteome</keyword>
<accession>A0ABC9AD40</accession>